<evidence type="ECO:0000313" key="2">
    <source>
        <dbReference type="EMBL" id="PPA70409.1"/>
    </source>
</evidence>
<dbReference type="EMBL" id="PREZ01000004">
    <property type="protein sequence ID" value="PPA70409.1"/>
    <property type="molecule type" value="Genomic_DNA"/>
</dbReference>
<keyword evidence="1" id="KW-0732">Signal</keyword>
<dbReference type="AlphaFoldDB" id="A0A2S5GBP0"/>
<protein>
    <submittedName>
        <fullName evidence="2">Sugar-binding protein</fullName>
    </submittedName>
</protein>
<sequence>MKKNKVIHTLLSAIMLTSLFLAGCSGSDNNSSEGNGESSGGGDEVTIRFSWWGDTKRNEIYNSIIDRFEEANPTIKVDREFGGWNDYWDRLSTQIAGGNAPDVVSMHQFYVSDYARRNALLNMQEFADAGTIDLSNFAEATVESGTVDGNLFMVAKGVTMPGIVYNAGFLEEIGVEPPDMNWTWDEFNEKMLEVNQAMPEENFGVPDLSGGQLQPNFRYFVRQRGNDVFTEDGMLGFEREDLVAWWTMWEDLRQKGAVPDGATTTEYDSAPLEQNMFTTGLTAFTQVPANQLHLYQEQFDNGDLEIVRMPGLEDGETGEYIEGAYLSITERSEHPEEAAKFIDFFVNTEEALELFKVEQGSPGSSEMAEFVLPLLEPAQQRAVDFIQETVEYARPAPYAPLGINELEQSFADNASGIAFGQLTVEEAADNFMAAAESILQ</sequence>
<dbReference type="PANTHER" id="PTHR43649:SF12">
    <property type="entry name" value="DIACETYLCHITOBIOSE BINDING PROTEIN DASA"/>
    <property type="match status" value="1"/>
</dbReference>
<feature type="signal peptide" evidence="1">
    <location>
        <begin position="1"/>
        <end position="22"/>
    </location>
</feature>
<feature type="chain" id="PRO_5038860475" evidence="1">
    <location>
        <begin position="23"/>
        <end position="440"/>
    </location>
</feature>
<organism evidence="2 3">
    <name type="scientific">Jeotgalibacillus proteolyticus</name>
    <dbReference type="NCBI Taxonomy" id="2082395"/>
    <lineage>
        <taxon>Bacteria</taxon>
        <taxon>Bacillati</taxon>
        <taxon>Bacillota</taxon>
        <taxon>Bacilli</taxon>
        <taxon>Bacillales</taxon>
        <taxon>Caryophanaceae</taxon>
        <taxon>Jeotgalibacillus</taxon>
    </lineage>
</organism>
<gene>
    <name evidence="2" type="ORF">C4B60_12605</name>
</gene>
<name>A0A2S5GBP0_9BACL</name>
<dbReference type="Gene3D" id="3.40.190.10">
    <property type="entry name" value="Periplasmic binding protein-like II"/>
    <property type="match status" value="2"/>
</dbReference>
<proteinExistence type="predicted"/>
<comment type="caution">
    <text evidence="2">The sequence shown here is derived from an EMBL/GenBank/DDBJ whole genome shotgun (WGS) entry which is preliminary data.</text>
</comment>
<dbReference type="RefSeq" id="WP_104058359.1">
    <property type="nucleotide sequence ID" value="NZ_PREZ01000004.1"/>
</dbReference>
<dbReference type="SUPFAM" id="SSF53850">
    <property type="entry name" value="Periplasmic binding protein-like II"/>
    <property type="match status" value="1"/>
</dbReference>
<dbReference type="InterPro" id="IPR050490">
    <property type="entry name" value="Bact_solute-bd_prot1"/>
</dbReference>
<dbReference type="Pfam" id="PF01547">
    <property type="entry name" value="SBP_bac_1"/>
    <property type="match status" value="1"/>
</dbReference>
<dbReference type="PROSITE" id="PS51257">
    <property type="entry name" value="PROKAR_LIPOPROTEIN"/>
    <property type="match status" value="1"/>
</dbReference>
<accession>A0A2S5GBP0</accession>
<dbReference type="OrthoDB" id="7918484at2"/>
<dbReference type="CDD" id="cd13585">
    <property type="entry name" value="PBP2_TMBP_like"/>
    <property type="match status" value="1"/>
</dbReference>
<dbReference type="InterPro" id="IPR006059">
    <property type="entry name" value="SBP"/>
</dbReference>
<reference evidence="2 3" key="1">
    <citation type="submission" date="2018-02" db="EMBL/GenBank/DDBJ databases">
        <title>Jeotgalibacillus proteolyticum sp. nov. a protease producing bacterium isolated from ocean sediments of Laizhou Bay.</title>
        <authorList>
            <person name="Li Y."/>
        </authorList>
    </citation>
    <scope>NUCLEOTIDE SEQUENCE [LARGE SCALE GENOMIC DNA]</scope>
    <source>
        <strain evidence="2 3">22-7</strain>
    </source>
</reference>
<evidence type="ECO:0000256" key="1">
    <source>
        <dbReference type="SAM" id="SignalP"/>
    </source>
</evidence>
<dbReference type="PANTHER" id="PTHR43649">
    <property type="entry name" value="ARABINOSE-BINDING PROTEIN-RELATED"/>
    <property type="match status" value="1"/>
</dbReference>
<evidence type="ECO:0000313" key="3">
    <source>
        <dbReference type="Proteomes" id="UP000239047"/>
    </source>
</evidence>
<keyword evidence="3" id="KW-1185">Reference proteome</keyword>
<dbReference type="Proteomes" id="UP000239047">
    <property type="component" value="Unassembled WGS sequence"/>
</dbReference>